<dbReference type="Pfam" id="PF00188">
    <property type="entry name" value="CAP"/>
    <property type="match status" value="1"/>
</dbReference>
<gene>
    <name evidence="3" type="ORF">K7C98_30700</name>
</gene>
<protein>
    <submittedName>
        <fullName evidence="3">CAP domain-containing protein</fullName>
    </submittedName>
</protein>
<evidence type="ECO:0000256" key="1">
    <source>
        <dbReference type="SAM" id="MobiDB-lite"/>
    </source>
</evidence>
<accession>A0ABS7TZA4</accession>
<dbReference type="SUPFAM" id="SSF55797">
    <property type="entry name" value="PR-1-like"/>
    <property type="match status" value="1"/>
</dbReference>
<comment type="caution">
    <text evidence="3">The sequence shown here is derived from an EMBL/GenBank/DDBJ whole genome shotgun (WGS) entry which is preliminary data.</text>
</comment>
<evidence type="ECO:0000259" key="2">
    <source>
        <dbReference type="Pfam" id="PF00188"/>
    </source>
</evidence>
<dbReference type="EMBL" id="JAIRAU010000043">
    <property type="protein sequence ID" value="MBZ5713624.1"/>
    <property type="molecule type" value="Genomic_DNA"/>
</dbReference>
<sequence>MLRSLRLSGVALALVVTGCYSGLGADDSLPGISDGASDGDSDGTGGSDVSGGGGGSMSGASADPGETTDDDATTSPAATTGGEPATTTAPDVTSGPDTTTAPDPSDGTTTNDPSSTGTTGTTTSDPSTTSTTGAPVDPDVPDGVPYCEPANGWDPAWKQLEEDILAAVNQVRAQGANCGGKGDFGPAGPLTMDPALRCAARMHSKDMNDRDFFDHTNPDGEPPWDRMGKAGYGNYSNAGENIAGGSPDAAGTMDQWMNSDGHCANIMNPDFEHIGVGYYPGGQWGHLWTQVFGAK</sequence>
<dbReference type="CDD" id="cd05379">
    <property type="entry name" value="CAP_bacterial"/>
    <property type="match status" value="1"/>
</dbReference>
<evidence type="ECO:0000313" key="3">
    <source>
        <dbReference type="EMBL" id="MBZ5713624.1"/>
    </source>
</evidence>
<dbReference type="PANTHER" id="PTHR31157:SF1">
    <property type="entry name" value="SCP DOMAIN-CONTAINING PROTEIN"/>
    <property type="match status" value="1"/>
</dbReference>
<keyword evidence="4" id="KW-1185">Reference proteome</keyword>
<feature type="compositionally biased region" description="Gly residues" evidence="1">
    <location>
        <begin position="42"/>
        <end position="57"/>
    </location>
</feature>
<organism evidence="3 4">
    <name type="scientific">Nannocystis pusilla</name>
    <dbReference type="NCBI Taxonomy" id="889268"/>
    <lineage>
        <taxon>Bacteria</taxon>
        <taxon>Pseudomonadati</taxon>
        <taxon>Myxococcota</taxon>
        <taxon>Polyangia</taxon>
        <taxon>Nannocystales</taxon>
        <taxon>Nannocystaceae</taxon>
        <taxon>Nannocystis</taxon>
    </lineage>
</organism>
<feature type="compositionally biased region" description="Low complexity" evidence="1">
    <location>
        <begin position="102"/>
        <end position="145"/>
    </location>
</feature>
<dbReference type="InterPro" id="IPR014044">
    <property type="entry name" value="CAP_dom"/>
</dbReference>
<feature type="domain" description="SCP" evidence="2">
    <location>
        <begin position="166"/>
        <end position="292"/>
    </location>
</feature>
<feature type="compositionally biased region" description="Low complexity" evidence="1">
    <location>
        <begin position="73"/>
        <end position="91"/>
    </location>
</feature>
<feature type="region of interest" description="Disordered" evidence="1">
    <location>
        <begin position="31"/>
        <end position="150"/>
    </location>
</feature>
<dbReference type="Gene3D" id="3.40.33.10">
    <property type="entry name" value="CAP"/>
    <property type="match status" value="1"/>
</dbReference>
<reference evidence="3" key="1">
    <citation type="submission" date="2021-08" db="EMBL/GenBank/DDBJ databases">
        <authorList>
            <person name="Stevens D.C."/>
        </authorList>
    </citation>
    <scope>NUCLEOTIDE SEQUENCE</scope>
    <source>
        <strain evidence="3">DSM 53165</strain>
    </source>
</reference>
<dbReference type="InterPro" id="IPR035940">
    <property type="entry name" value="CAP_sf"/>
</dbReference>
<dbReference type="PROSITE" id="PS51257">
    <property type="entry name" value="PROKAR_LIPOPROTEIN"/>
    <property type="match status" value="1"/>
</dbReference>
<dbReference type="PANTHER" id="PTHR31157">
    <property type="entry name" value="SCP DOMAIN-CONTAINING PROTEIN"/>
    <property type="match status" value="1"/>
</dbReference>
<proteinExistence type="predicted"/>
<dbReference type="Proteomes" id="UP001139031">
    <property type="component" value="Unassembled WGS sequence"/>
</dbReference>
<evidence type="ECO:0000313" key="4">
    <source>
        <dbReference type="Proteomes" id="UP001139031"/>
    </source>
</evidence>
<dbReference type="RefSeq" id="WP_224195360.1">
    <property type="nucleotide sequence ID" value="NZ_JAIRAU010000043.1"/>
</dbReference>
<name>A0ABS7TZA4_9BACT</name>